<dbReference type="Gene3D" id="3.30.40.10">
    <property type="entry name" value="Zinc/RING finger domain, C3HC4 (zinc finger)"/>
    <property type="match status" value="2"/>
</dbReference>
<evidence type="ECO:0000256" key="2">
    <source>
        <dbReference type="SAM" id="MobiDB-lite"/>
    </source>
</evidence>
<feature type="region of interest" description="Disordered" evidence="2">
    <location>
        <begin position="36"/>
        <end position="151"/>
    </location>
</feature>
<dbReference type="GO" id="GO:0036205">
    <property type="term" value="P:histone catabolic process"/>
    <property type="evidence" value="ECO:0007669"/>
    <property type="project" value="TreeGrafter"/>
</dbReference>
<feature type="compositionally biased region" description="Basic and acidic residues" evidence="2">
    <location>
        <begin position="626"/>
        <end position="647"/>
    </location>
</feature>
<dbReference type="SUPFAM" id="SSF57903">
    <property type="entry name" value="FYVE/PHD zinc finger"/>
    <property type="match status" value="3"/>
</dbReference>
<dbReference type="InterPro" id="IPR013083">
    <property type="entry name" value="Znf_RING/FYVE/PHD"/>
</dbReference>
<dbReference type="Pfam" id="PF13832">
    <property type="entry name" value="zf-HC5HC2H_2"/>
    <property type="match status" value="1"/>
</dbReference>
<accession>A0A6S7FR18</accession>
<dbReference type="GO" id="GO:0004842">
    <property type="term" value="F:ubiquitin-protein transferase activity"/>
    <property type="evidence" value="ECO:0007669"/>
    <property type="project" value="TreeGrafter"/>
</dbReference>
<dbReference type="CDD" id="cd15674">
    <property type="entry name" value="ePHD_PHF14"/>
    <property type="match status" value="1"/>
</dbReference>
<feature type="compositionally biased region" description="Basic and acidic residues" evidence="2">
    <location>
        <begin position="85"/>
        <end position="105"/>
    </location>
</feature>
<gene>
    <name evidence="3" type="ORF">PACLA_8A001116</name>
</gene>
<sequence length="766" mass="86930">MEDERAKFINSILKRGPNKRRIKPAENNDLLQLALCYEDGSEDDDEDFQMGSDDEEEGSLSEAESDEEGQKMSQDADNSKQASASEKRTDHDDDHTNDGDDKETSDNSDEDSSDAPSDKPVTVKDMIKQMKDTKPSSDVKAPEKMAEDSKPKDSLKVLICGICLEDNNDEDDEIVECDNCGICVHESCYGIDTDDDNSDDSSDSESSTEPWFCDACRSGGTPECELCPNLDGIFKETLRGQWVHVVCALYTPGITFDIPEKLEDVVLIDMPTSKWGAKECELCEDPSLCRTGVCIGCDAGLCKTFFHASCAQKKGLLSELPEEDDEDVADPLYAHCKLHLDKSIAKKKRQAYLTYVSHVKKFKQADVDNDHKSRVEESLQVAREVYRKQKAERIPPPAPREKVARSILSCPSVFRHLLKKAELLGYVSQQSQLSGLSNTRRKWHIPAALTVEFVNYFYERGNRMKNMKPRLEELTSNNKKLQEQEQTLRAKYDQLSQSTKEVTSQRETVKDKCFELHNLLCQLAKKEFELPEVLKEIQRKKDDVQPKEELKLSICSKCEKTENQHLMVDCDTCNSYYHLACVDPPLTRMPKKSSNMLWQCTECDSSSSEDEDSKIDPNDNTSLLESRQKRNIKEPSKFTPGKDPDEKKKRKRTKKQSAAKPVKYKKVEEPRPRKVRVYAKKKLDDVRSTCATCGETGDNSNLVRCDECKNCFHYGCLDPPAKSNPKPKGYSWYCTDCDDTPEEDSEDEETKAEENKDQPSAEQITE</sequence>
<evidence type="ECO:0000256" key="1">
    <source>
        <dbReference type="SAM" id="Coils"/>
    </source>
</evidence>
<dbReference type="PANTHER" id="PTHR47672:SF1">
    <property type="entry name" value="E3 UBIQUITIN-PROTEIN LIGASE SNT2"/>
    <property type="match status" value="1"/>
</dbReference>
<dbReference type="Proteomes" id="UP001152795">
    <property type="component" value="Unassembled WGS sequence"/>
</dbReference>
<reference evidence="3" key="1">
    <citation type="submission" date="2020-04" db="EMBL/GenBank/DDBJ databases">
        <authorList>
            <person name="Alioto T."/>
            <person name="Alioto T."/>
            <person name="Gomez Garrido J."/>
        </authorList>
    </citation>
    <scope>NUCLEOTIDE SEQUENCE</scope>
    <source>
        <strain evidence="3">A484AB</strain>
    </source>
</reference>
<feature type="compositionally biased region" description="Basic and acidic residues" evidence="2">
    <location>
        <begin position="121"/>
        <end position="151"/>
    </location>
</feature>
<evidence type="ECO:0000313" key="4">
    <source>
        <dbReference type="Proteomes" id="UP001152795"/>
    </source>
</evidence>
<protein>
    <submittedName>
        <fullName evidence="3">PHD finger 14 isoform X3</fullName>
    </submittedName>
</protein>
<dbReference type="PROSITE" id="PS51805">
    <property type="entry name" value="EPHD"/>
    <property type="match status" value="1"/>
</dbReference>
<dbReference type="PROSITE" id="PS01359">
    <property type="entry name" value="ZF_PHD_1"/>
    <property type="match status" value="2"/>
</dbReference>
<dbReference type="SMART" id="SM00249">
    <property type="entry name" value="PHD"/>
    <property type="match status" value="4"/>
</dbReference>
<comment type="caution">
    <text evidence="3">The sequence shown here is derived from an EMBL/GenBank/DDBJ whole genome shotgun (WGS) entry which is preliminary data.</text>
</comment>
<evidence type="ECO:0000313" key="3">
    <source>
        <dbReference type="EMBL" id="CAB3979423.1"/>
    </source>
</evidence>
<dbReference type="PANTHER" id="PTHR47672">
    <property type="entry name" value="E3 UBIQUITIN-PROTEIN LIGASE SNT2"/>
    <property type="match status" value="1"/>
</dbReference>
<dbReference type="Gene3D" id="2.30.30.1150">
    <property type="match status" value="2"/>
</dbReference>
<feature type="coiled-coil region" evidence="1">
    <location>
        <begin position="464"/>
        <end position="501"/>
    </location>
</feature>
<dbReference type="InterPro" id="IPR001965">
    <property type="entry name" value="Znf_PHD"/>
</dbReference>
<dbReference type="InterPro" id="IPR011011">
    <property type="entry name" value="Znf_FYVE_PHD"/>
</dbReference>
<feature type="compositionally biased region" description="Acidic residues" evidence="2">
    <location>
        <begin position="39"/>
        <end position="67"/>
    </location>
</feature>
<keyword evidence="4" id="KW-1185">Reference proteome</keyword>
<dbReference type="InterPro" id="IPR019787">
    <property type="entry name" value="Znf_PHD-finger"/>
</dbReference>
<dbReference type="InterPro" id="IPR034732">
    <property type="entry name" value="EPHD"/>
</dbReference>
<keyword evidence="1" id="KW-0175">Coiled coil</keyword>
<name>A0A6S7FR18_PARCT</name>
<dbReference type="AlphaFoldDB" id="A0A6S7FR18"/>
<feature type="region of interest" description="Disordered" evidence="2">
    <location>
        <begin position="605"/>
        <end position="673"/>
    </location>
</feature>
<organism evidence="3 4">
    <name type="scientific">Paramuricea clavata</name>
    <name type="common">Red gorgonian</name>
    <name type="synonym">Violescent sea-whip</name>
    <dbReference type="NCBI Taxonomy" id="317549"/>
    <lineage>
        <taxon>Eukaryota</taxon>
        <taxon>Metazoa</taxon>
        <taxon>Cnidaria</taxon>
        <taxon>Anthozoa</taxon>
        <taxon>Octocorallia</taxon>
        <taxon>Malacalcyonacea</taxon>
        <taxon>Plexauridae</taxon>
        <taxon>Paramuricea</taxon>
    </lineage>
</organism>
<dbReference type="Pfam" id="PF13831">
    <property type="entry name" value="PHD_2"/>
    <property type="match status" value="1"/>
</dbReference>
<dbReference type="InterPro" id="IPR019786">
    <property type="entry name" value="Zinc_finger_PHD-type_CS"/>
</dbReference>
<dbReference type="PROSITE" id="PS50016">
    <property type="entry name" value="ZF_PHD_2"/>
    <property type="match status" value="3"/>
</dbReference>
<dbReference type="GO" id="GO:0048189">
    <property type="term" value="C:Lid2 complex"/>
    <property type="evidence" value="ECO:0007669"/>
    <property type="project" value="TreeGrafter"/>
</dbReference>
<dbReference type="InterPro" id="IPR029617">
    <property type="entry name" value="Snt2"/>
</dbReference>
<dbReference type="CDD" id="cd15563">
    <property type="entry name" value="PHD3_PHF14"/>
    <property type="match status" value="1"/>
</dbReference>
<feature type="compositionally biased region" description="Polar residues" evidence="2">
    <location>
        <begin position="71"/>
        <end position="84"/>
    </location>
</feature>
<feature type="compositionally biased region" description="Basic residues" evidence="2">
    <location>
        <begin position="648"/>
        <end position="657"/>
    </location>
</feature>
<dbReference type="EMBL" id="CACRXK020000196">
    <property type="protein sequence ID" value="CAB3979423.1"/>
    <property type="molecule type" value="Genomic_DNA"/>
</dbReference>
<dbReference type="Pfam" id="PF00628">
    <property type="entry name" value="PHD"/>
    <property type="match status" value="2"/>
</dbReference>
<feature type="region of interest" description="Disordered" evidence="2">
    <location>
        <begin position="739"/>
        <end position="766"/>
    </location>
</feature>
<dbReference type="OrthoDB" id="336088at2759"/>
<feature type="compositionally biased region" description="Acidic residues" evidence="2">
    <location>
        <begin position="739"/>
        <end position="751"/>
    </location>
</feature>
<proteinExistence type="predicted"/>